<protein>
    <submittedName>
        <fullName evidence="1">Uncharacterized protein</fullName>
    </submittedName>
</protein>
<dbReference type="AlphaFoldDB" id="A0A126V5G0"/>
<keyword evidence="2" id="KW-1185">Reference proteome</keyword>
<sequence>MRFGDDWEKAIADMKYSILNTVKTSNGQIVETTVKNKDLKMSERELELLLSDLLKQQDKRCAITGLPLQYETDKNMRPSADRINSDGHYEVGNLQLVCRFVNFWKQAMPDDEFRRLIQIVRES</sequence>
<dbReference type="OrthoDB" id="7340968at2"/>
<dbReference type="STRING" id="1579316.RC74_06985"/>
<dbReference type="Proteomes" id="UP000070371">
    <property type="component" value="Chromosome"/>
</dbReference>
<proteinExistence type="predicted"/>
<evidence type="ECO:0000313" key="1">
    <source>
        <dbReference type="EMBL" id="AML53564.1"/>
    </source>
</evidence>
<gene>
    <name evidence="1" type="ORF">RC74_06985</name>
</gene>
<name>A0A126V5G0_9RHOB</name>
<organism evidence="1 2">
    <name type="scientific">Falsihalocynthiibacter arcticus</name>
    <dbReference type="NCBI Taxonomy" id="1579316"/>
    <lineage>
        <taxon>Bacteria</taxon>
        <taxon>Pseudomonadati</taxon>
        <taxon>Pseudomonadota</taxon>
        <taxon>Alphaproteobacteria</taxon>
        <taxon>Rhodobacterales</taxon>
        <taxon>Roseobacteraceae</taxon>
        <taxon>Falsihalocynthiibacter</taxon>
    </lineage>
</organism>
<evidence type="ECO:0000313" key="2">
    <source>
        <dbReference type="Proteomes" id="UP000070371"/>
    </source>
</evidence>
<dbReference type="KEGG" id="hat:RC74_06985"/>
<reference evidence="1 2" key="1">
    <citation type="submission" date="2016-02" db="EMBL/GenBank/DDBJ databases">
        <title>Complete genome sequence of Halocynthiibacter arcticus PAMC 20958t from arctic marine sediment.</title>
        <authorList>
            <person name="Lee Y.M."/>
            <person name="Baek K."/>
            <person name="Lee H.K."/>
            <person name="Shin S.C."/>
        </authorList>
    </citation>
    <scope>NUCLEOTIDE SEQUENCE [LARGE SCALE GENOMIC DNA]</scope>
    <source>
        <strain evidence="1">PAMC 20958</strain>
    </source>
</reference>
<dbReference type="Gene3D" id="3.30.40.220">
    <property type="match status" value="1"/>
</dbReference>
<accession>A0A126V5G0</accession>
<dbReference type="EMBL" id="CP014327">
    <property type="protein sequence ID" value="AML53564.1"/>
    <property type="molecule type" value="Genomic_DNA"/>
</dbReference>